<evidence type="ECO:0000313" key="5">
    <source>
        <dbReference type="Proteomes" id="UP000034516"/>
    </source>
</evidence>
<accession>A0A0G0Z0N2</accession>
<gene>
    <name evidence="4" type="ORF">UV02_C0018G0004</name>
</gene>
<proteinExistence type="predicted"/>
<dbReference type="InterPro" id="IPR036320">
    <property type="entry name" value="Glycosyl_Trfase_fam3_N_dom_sf"/>
</dbReference>
<dbReference type="SUPFAM" id="SSF47648">
    <property type="entry name" value="Nucleoside phosphorylase/phosphoribosyltransferase N-terminal domain"/>
    <property type="match status" value="1"/>
</dbReference>
<dbReference type="Pfam" id="PF07831">
    <property type="entry name" value="PYNP_C"/>
    <property type="match status" value="1"/>
</dbReference>
<dbReference type="PANTHER" id="PTHR10515:SF0">
    <property type="entry name" value="THYMIDINE PHOSPHORYLASE"/>
    <property type="match status" value="1"/>
</dbReference>
<dbReference type="InterPro" id="IPR035902">
    <property type="entry name" value="Nuc_phospho_transferase"/>
</dbReference>
<dbReference type="NCBIfam" id="TIGR03327">
    <property type="entry name" value="AMP_phos"/>
    <property type="match status" value="1"/>
</dbReference>
<evidence type="ECO:0000256" key="1">
    <source>
        <dbReference type="ARBA" id="ARBA00022676"/>
    </source>
</evidence>
<evidence type="ECO:0000259" key="3">
    <source>
        <dbReference type="SMART" id="SM00941"/>
    </source>
</evidence>
<reference evidence="4 5" key="1">
    <citation type="journal article" date="2015" name="Nature">
        <title>rRNA introns, odd ribosomes, and small enigmatic genomes across a large radiation of phyla.</title>
        <authorList>
            <person name="Brown C.T."/>
            <person name="Hug L.A."/>
            <person name="Thomas B.C."/>
            <person name="Sharon I."/>
            <person name="Castelle C.J."/>
            <person name="Singh A."/>
            <person name="Wilkins M.J."/>
            <person name="Williams K.H."/>
            <person name="Banfield J.F."/>
        </authorList>
    </citation>
    <scope>NUCLEOTIDE SEQUENCE [LARGE SCALE GENOMIC DNA]</scope>
</reference>
<dbReference type="GO" id="GO:0016763">
    <property type="term" value="F:pentosyltransferase activity"/>
    <property type="evidence" value="ECO:0007669"/>
    <property type="project" value="InterPro"/>
</dbReference>
<dbReference type="SUPFAM" id="SSF52418">
    <property type="entry name" value="Nucleoside phosphorylase/phosphoribosyltransferase catalytic domain"/>
    <property type="match status" value="1"/>
</dbReference>
<evidence type="ECO:0000313" key="4">
    <source>
        <dbReference type="EMBL" id="KKS42335.1"/>
    </source>
</evidence>
<dbReference type="NCBIfam" id="NF003338">
    <property type="entry name" value="PRK04350.1"/>
    <property type="match status" value="1"/>
</dbReference>
<dbReference type="AlphaFoldDB" id="A0A0G0Z0N2"/>
<dbReference type="InterPro" id="IPR017872">
    <property type="entry name" value="Pyrmidine_PPase_CS"/>
</dbReference>
<dbReference type="InterPro" id="IPR000312">
    <property type="entry name" value="Glycosyl_Trfase_fam3"/>
</dbReference>
<dbReference type="InterPro" id="IPR013466">
    <property type="entry name" value="Thymidine/AMP_Pase"/>
</dbReference>
<dbReference type="PATRIC" id="fig|1618677.3.peg.352"/>
<dbReference type="PANTHER" id="PTHR10515">
    <property type="entry name" value="THYMIDINE PHOSPHORYLASE"/>
    <property type="match status" value="1"/>
</dbReference>
<dbReference type="GO" id="GO:0046125">
    <property type="term" value="P:pyrimidine deoxyribonucleoside metabolic process"/>
    <property type="evidence" value="ECO:0007669"/>
    <property type="project" value="InterPro"/>
</dbReference>
<dbReference type="PROSITE" id="PS00647">
    <property type="entry name" value="THYMID_PHOSPHORYLASE"/>
    <property type="match status" value="1"/>
</dbReference>
<evidence type="ECO:0000256" key="2">
    <source>
        <dbReference type="ARBA" id="ARBA00022679"/>
    </source>
</evidence>
<comment type="caution">
    <text evidence="4">The sequence shown here is derived from an EMBL/GenBank/DDBJ whole genome shotgun (WGS) entry which is preliminary data.</text>
</comment>
<dbReference type="InterPro" id="IPR013102">
    <property type="entry name" value="PYNP_C"/>
</dbReference>
<protein>
    <recommendedName>
        <fullName evidence="3">Pyrimidine nucleoside phosphorylase C-terminal domain-containing protein</fullName>
    </recommendedName>
</protein>
<dbReference type="GO" id="GO:0005829">
    <property type="term" value="C:cytosol"/>
    <property type="evidence" value="ECO:0007669"/>
    <property type="project" value="TreeGrafter"/>
</dbReference>
<dbReference type="InterPro" id="IPR036566">
    <property type="entry name" value="PYNP-like_C_sf"/>
</dbReference>
<dbReference type="Gene3D" id="3.90.1170.30">
    <property type="entry name" value="Pyrimidine nucleoside phosphorylase-like, C-terminal domain"/>
    <property type="match status" value="1"/>
</dbReference>
<dbReference type="Pfam" id="PF00591">
    <property type="entry name" value="Glycos_transf_3"/>
    <property type="match status" value="1"/>
</dbReference>
<dbReference type="Gene3D" id="3.40.1030.10">
    <property type="entry name" value="Nucleoside phosphorylase/phosphoribosyltransferase catalytic domain"/>
    <property type="match status" value="1"/>
</dbReference>
<dbReference type="SUPFAM" id="SSF54680">
    <property type="entry name" value="Pyrimidine nucleoside phosphorylase C-terminal domain"/>
    <property type="match status" value="1"/>
</dbReference>
<dbReference type="GO" id="GO:0006206">
    <property type="term" value="P:pyrimidine nucleobase metabolic process"/>
    <property type="evidence" value="ECO:0007669"/>
    <property type="project" value="InterPro"/>
</dbReference>
<keyword evidence="2" id="KW-0808">Transferase</keyword>
<name>A0A0G0Z0N2_9BACT</name>
<sequence>MRLYYKCKKLDFSSGGEAVAVLRDNEAENQGIRPGDRVVLKWSKDKSIIATVDVSDNKVEYGEVGLFEEIWKKHQLDNEDIVEIMFYSRPESIKAINKKMLGGSLNYQEIYSIISDISTGKLGQIETTYYVASSFVKPYSLNELYYVTKAMAACGEQLNLKERVVDKHSIGGVPGNRTTMIVVPIIASLGLYIPKTSSRAITSPSGTADTMEVLSPVDLPVEKIKEVIKKTKACLAWGGAIGFAPADDIIIKVSKPLSLEPYDKMIISILAKKVAMGVDYLVIDLPYGPTTKVHSLKTAKEIAKKFVAVGKRFKIKVQVEMTEAKQPIGAGVGPALEARDVLRVLQQHKRRPIDLEKKAVHLAGKLLELKGFCAKGQGMNIASAQLKSLAAWKKMQEIIKAQGGNPKIKADEVALGALNYEIHAKRAGKVVAVDNRAIEEICVNLGAPREKLAGIHLHCRIGDKVAVGQKLYTLYAQNENRMKLGLIAAKSNEAVKIVR</sequence>
<dbReference type="InterPro" id="IPR000053">
    <property type="entry name" value="Thymidine/pyrmidine_PPase"/>
</dbReference>
<dbReference type="Gene3D" id="2.40.40.20">
    <property type="match status" value="1"/>
</dbReference>
<keyword evidence="1" id="KW-0328">Glycosyltransferase</keyword>
<dbReference type="InterPro" id="IPR017713">
    <property type="entry name" value="AMP_phosphorylase"/>
</dbReference>
<dbReference type="NCBIfam" id="TIGR02645">
    <property type="entry name" value="ARCH_P_rylase"/>
    <property type="match status" value="1"/>
</dbReference>
<dbReference type="Proteomes" id="UP000034516">
    <property type="component" value="Unassembled WGS sequence"/>
</dbReference>
<dbReference type="EMBL" id="LCCW01000018">
    <property type="protein sequence ID" value="KKS42335.1"/>
    <property type="molecule type" value="Genomic_DNA"/>
</dbReference>
<dbReference type="GO" id="GO:0004645">
    <property type="term" value="F:1,4-alpha-oligoglucan phosphorylase activity"/>
    <property type="evidence" value="ECO:0007669"/>
    <property type="project" value="InterPro"/>
</dbReference>
<feature type="domain" description="Pyrimidine nucleoside phosphorylase C-terminal" evidence="3">
    <location>
        <begin position="429"/>
        <end position="498"/>
    </location>
</feature>
<dbReference type="Gene3D" id="1.20.970.50">
    <property type="match status" value="1"/>
</dbReference>
<dbReference type="SMART" id="SM00941">
    <property type="entry name" value="PYNP_C"/>
    <property type="match status" value="1"/>
</dbReference>
<organism evidence="4 5">
    <name type="scientific">Candidatus Kuenenbacteria bacterium GW2011_GWA2_42_15</name>
    <dbReference type="NCBI Taxonomy" id="1618677"/>
    <lineage>
        <taxon>Bacteria</taxon>
        <taxon>Candidatus Kueneniibacteriota</taxon>
    </lineage>
</organism>